<feature type="transmembrane region" description="Helical" evidence="1">
    <location>
        <begin position="120"/>
        <end position="137"/>
    </location>
</feature>
<feature type="transmembrane region" description="Helical" evidence="1">
    <location>
        <begin position="6"/>
        <end position="25"/>
    </location>
</feature>
<dbReference type="RefSeq" id="WP_378052561.1">
    <property type="nucleotide sequence ID" value="NZ_JBHMDN010000055.1"/>
</dbReference>
<organism evidence="2 3">
    <name type="scientific">Cohnella cellulosilytica</name>
    <dbReference type="NCBI Taxonomy" id="986710"/>
    <lineage>
        <taxon>Bacteria</taxon>
        <taxon>Bacillati</taxon>
        <taxon>Bacillota</taxon>
        <taxon>Bacilli</taxon>
        <taxon>Bacillales</taxon>
        <taxon>Paenibacillaceae</taxon>
        <taxon>Cohnella</taxon>
    </lineage>
</organism>
<feature type="transmembrane region" description="Helical" evidence="1">
    <location>
        <begin position="57"/>
        <end position="75"/>
    </location>
</feature>
<protein>
    <submittedName>
        <fullName evidence="2">Uncharacterized protein</fullName>
    </submittedName>
</protein>
<reference evidence="3" key="1">
    <citation type="journal article" date="2019" name="Int. J. Syst. Evol. Microbiol.">
        <title>The Global Catalogue of Microorganisms (GCM) 10K type strain sequencing project: providing services to taxonomists for standard genome sequencing and annotation.</title>
        <authorList>
            <consortium name="The Broad Institute Genomics Platform"/>
            <consortium name="The Broad Institute Genome Sequencing Center for Infectious Disease"/>
            <person name="Wu L."/>
            <person name="Ma J."/>
        </authorList>
    </citation>
    <scope>NUCLEOTIDE SEQUENCE [LARGE SCALE GENOMIC DNA]</scope>
    <source>
        <strain evidence="3">KCTC 12907</strain>
    </source>
</reference>
<gene>
    <name evidence="2" type="ORF">ACFQMJ_09425</name>
</gene>
<keyword evidence="1" id="KW-1133">Transmembrane helix</keyword>
<keyword evidence="1" id="KW-0472">Membrane</keyword>
<proteinExistence type="predicted"/>
<accession>A0ABW2F9G5</accession>
<keyword evidence="1" id="KW-0812">Transmembrane</keyword>
<dbReference type="Proteomes" id="UP001596378">
    <property type="component" value="Unassembled WGS sequence"/>
</dbReference>
<comment type="caution">
    <text evidence="2">The sequence shown here is derived from an EMBL/GenBank/DDBJ whole genome shotgun (WGS) entry which is preliminary data.</text>
</comment>
<feature type="transmembrane region" description="Helical" evidence="1">
    <location>
        <begin position="166"/>
        <end position="187"/>
    </location>
</feature>
<evidence type="ECO:0000313" key="3">
    <source>
        <dbReference type="Proteomes" id="UP001596378"/>
    </source>
</evidence>
<keyword evidence="3" id="KW-1185">Reference proteome</keyword>
<dbReference type="EMBL" id="JBHTAI010000005">
    <property type="protein sequence ID" value="MFC7148744.1"/>
    <property type="molecule type" value="Genomic_DNA"/>
</dbReference>
<sequence>MIFASFLFFSFLEYIAFIYFMLVLFRFDIKENLLKFAVFSVVLSFVSNTLQTESLRAISPVVQAGLMILFVAFFLRVHFFNSSIMVITGYVINFIVQWTISGLTLHFSGLEEIDPYTANAYIMQASSAFIMFILGVFTHRQNGGFSFISQSSRLVRSKIFVKSNRLFILFLSLSVVVIFFATILFVFSKNPPYLLVSIILILSLIALIFISIKRDGTNHG</sequence>
<evidence type="ECO:0000313" key="2">
    <source>
        <dbReference type="EMBL" id="MFC7148744.1"/>
    </source>
</evidence>
<evidence type="ECO:0000256" key="1">
    <source>
        <dbReference type="SAM" id="Phobius"/>
    </source>
</evidence>
<feature type="transmembrane region" description="Helical" evidence="1">
    <location>
        <begin position="82"/>
        <end position="100"/>
    </location>
</feature>
<feature type="transmembrane region" description="Helical" evidence="1">
    <location>
        <begin position="193"/>
        <end position="212"/>
    </location>
</feature>
<name>A0ABW2F9G5_9BACL</name>